<dbReference type="EMBL" id="AZMM01000766">
    <property type="protein sequence ID" value="ETJ45233.1"/>
    <property type="molecule type" value="Genomic_DNA"/>
</dbReference>
<protein>
    <submittedName>
        <fullName evidence="1">SitB</fullName>
    </submittedName>
</protein>
<name>W1YRN2_9ZZZZ</name>
<organism evidence="1">
    <name type="scientific">human gut metagenome</name>
    <dbReference type="NCBI Taxonomy" id="408170"/>
    <lineage>
        <taxon>unclassified sequences</taxon>
        <taxon>metagenomes</taxon>
        <taxon>organismal metagenomes</taxon>
    </lineage>
</organism>
<dbReference type="AlphaFoldDB" id="W1YRN2"/>
<comment type="caution">
    <text evidence="1">The sequence shown here is derived from an EMBL/GenBank/DDBJ whole genome shotgun (WGS) entry which is preliminary data.</text>
</comment>
<evidence type="ECO:0000313" key="1">
    <source>
        <dbReference type="EMBL" id="ETJ45233.1"/>
    </source>
</evidence>
<accession>W1YRN2</accession>
<reference evidence="1" key="1">
    <citation type="submission" date="2013-12" db="EMBL/GenBank/DDBJ databases">
        <title>A Varibaculum cambriense genome reconstructed from a premature infant gut community with otherwise low bacterial novelty that shifts toward anaerobic metabolism during the third week of life.</title>
        <authorList>
            <person name="Brown C.T."/>
            <person name="Sharon I."/>
            <person name="Thomas B.C."/>
            <person name="Castelle C.J."/>
            <person name="Morowitz M.J."/>
            <person name="Banfield J.F."/>
        </authorList>
    </citation>
    <scope>NUCLEOTIDE SEQUENCE</scope>
</reference>
<proteinExistence type="predicted"/>
<sequence length="48" mass="5426">TFTAENLELAFSGVLRHVTLNGSEESIITDDERPFVAHRPSAVQREER</sequence>
<feature type="non-terminal residue" evidence="1">
    <location>
        <position position="1"/>
    </location>
</feature>
<gene>
    <name evidence="1" type="ORF">Q604_UNBC00766G0002</name>
</gene>